<sequence length="202" mass="21004">MVAFMGVPVEGCTLASHAGTSRALAMTHRYLACPSIATSSDATIPRLAPAPTTLPAHSHPAFSLNAAENGALSAIYTYTRKHGAEGEGHEAVERGDDEDGAGDADGEGAGGFADLLGHGGRRVVADVAEVDDGSAVEDAADAVGCQSVRRHQVPRAAVPQAGQDDEHEEEQVEHRDHHVQHRALLGAALSSHKSIKMLLVVE</sequence>
<evidence type="ECO:0000313" key="3">
    <source>
        <dbReference type="Proteomes" id="UP000026962"/>
    </source>
</evidence>
<dbReference type="AlphaFoldDB" id="A0A0E0KTE8"/>
<feature type="compositionally biased region" description="Acidic residues" evidence="1">
    <location>
        <begin position="95"/>
        <end position="106"/>
    </location>
</feature>
<proteinExistence type="predicted"/>
<feature type="region of interest" description="Disordered" evidence="1">
    <location>
        <begin position="84"/>
        <end position="112"/>
    </location>
</feature>
<dbReference type="EnsemblPlants" id="OPUNC04G18090.1">
    <property type="protein sequence ID" value="OPUNC04G18090.1"/>
    <property type="gene ID" value="OPUNC04G18090"/>
</dbReference>
<evidence type="ECO:0000313" key="2">
    <source>
        <dbReference type="EnsemblPlants" id="OPUNC04G18090.1"/>
    </source>
</evidence>
<protein>
    <submittedName>
        <fullName evidence="2">Uncharacterized protein</fullName>
    </submittedName>
</protein>
<reference evidence="2" key="2">
    <citation type="submission" date="2018-05" db="EMBL/GenBank/DDBJ databases">
        <title>OpunRS2 (Oryza punctata Reference Sequence Version 2).</title>
        <authorList>
            <person name="Zhang J."/>
            <person name="Kudrna D."/>
            <person name="Lee S."/>
            <person name="Talag J."/>
            <person name="Welchert J."/>
            <person name="Wing R.A."/>
        </authorList>
    </citation>
    <scope>NUCLEOTIDE SEQUENCE [LARGE SCALE GENOMIC DNA]</scope>
</reference>
<evidence type="ECO:0000256" key="1">
    <source>
        <dbReference type="SAM" id="MobiDB-lite"/>
    </source>
</evidence>
<feature type="compositionally biased region" description="Basic and acidic residues" evidence="1">
    <location>
        <begin position="84"/>
        <end position="94"/>
    </location>
</feature>
<accession>A0A0E0KTE8</accession>
<organism evidence="2">
    <name type="scientific">Oryza punctata</name>
    <name type="common">Red rice</name>
    <dbReference type="NCBI Taxonomy" id="4537"/>
    <lineage>
        <taxon>Eukaryota</taxon>
        <taxon>Viridiplantae</taxon>
        <taxon>Streptophyta</taxon>
        <taxon>Embryophyta</taxon>
        <taxon>Tracheophyta</taxon>
        <taxon>Spermatophyta</taxon>
        <taxon>Magnoliopsida</taxon>
        <taxon>Liliopsida</taxon>
        <taxon>Poales</taxon>
        <taxon>Poaceae</taxon>
        <taxon>BOP clade</taxon>
        <taxon>Oryzoideae</taxon>
        <taxon>Oryzeae</taxon>
        <taxon>Oryzinae</taxon>
        <taxon>Oryza</taxon>
    </lineage>
</organism>
<keyword evidence="3" id="KW-1185">Reference proteome</keyword>
<dbReference type="Gramene" id="OPUNC04G18090.1">
    <property type="protein sequence ID" value="OPUNC04G18090.1"/>
    <property type="gene ID" value="OPUNC04G18090"/>
</dbReference>
<reference evidence="2" key="1">
    <citation type="submission" date="2015-04" db="UniProtKB">
        <authorList>
            <consortium name="EnsemblPlants"/>
        </authorList>
    </citation>
    <scope>IDENTIFICATION</scope>
</reference>
<feature type="region of interest" description="Disordered" evidence="1">
    <location>
        <begin position="151"/>
        <end position="176"/>
    </location>
</feature>
<dbReference type="HOGENOM" id="CLU_1356592_0_0_1"/>
<name>A0A0E0KTE8_ORYPU</name>
<dbReference type="Proteomes" id="UP000026962">
    <property type="component" value="Chromosome 4"/>
</dbReference>